<dbReference type="AlphaFoldDB" id="A0A1U7CIC6"/>
<dbReference type="Pfam" id="PF13646">
    <property type="entry name" value="HEAT_2"/>
    <property type="match status" value="1"/>
</dbReference>
<reference evidence="2" key="1">
    <citation type="submission" date="2016-12" db="EMBL/GenBank/DDBJ databases">
        <title>Comparative genomics of four Isosphaeraceae planctomycetes: a common pool of plasmids and glycoside hydrolase genes.</title>
        <authorList>
            <person name="Ivanova A."/>
        </authorList>
    </citation>
    <scope>NUCLEOTIDE SEQUENCE [LARGE SCALE GENOMIC DNA]</scope>
    <source>
        <strain evidence="2">PX4</strain>
    </source>
</reference>
<protein>
    <recommendedName>
        <fullName evidence="3">HEAT repeat domain-containing protein</fullName>
    </recommendedName>
</protein>
<dbReference type="PANTHER" id="PTHR12697:SF5">
    <property type="entry name" value="DEOXYHYPUSINE HYDROXYLASE"/>
    <property type="match status" value="1"/>
</dbReference>
<name>A0A1U7CIC6_9BACT</name>
<dbReference type="PANTHER" id="PTHR12697">
    <property type="entry name" value="PBS LYASE HEAT-LIKE PROTEIN"/>
    <property type="match status" value="1"/>
</dbReference>
<dbReference type="InterPro" id="IPR016024">
    <property type="entry name" value="ARM-type_fold"/>
</dbReference>
<dbReference type="SUPFAM" id="SSF48371">
    <property type="entry name" value="ARM repeat"/>
    <property type="match status" value="2"/>
</dbReference>
<keyword evidence="2" id="KW-1185">Reference proteome</keyword>
<dbReference type="Proteomes" id="UP000186309">
    <property type="component" value="Chromosome"/>
</dbReference>
<dbReference type="Gene3D" id="1.25.10.10">
    <property type="entry name" value="Leucine-rich Repeat Variant"/>
    <property type="match status" value="2"/>
</dbReference>
<dbReference type="EMBL" id="CP019082">
    <property type="protein sequence ID" value="APW58633.1"/>
    <property type="molecule type" value="Genomic_DNA"/>
</dbReference>
<dbReference type="InterPro" id="IPR011989">
    <property type="entry name" value="ARM-like"/>
</dbReference>
<sequence>MGPLRIVQARYRPLPAVGCRAPSSNAKPQNPICSGDKMGGSKNSLNLRQMMEAIRTNRLDRLQRHLSDLNRRRAERATLVPLLIEALGDIDKEVRLCALLAIGAAELHYEITLEKLYRISLDDPCPRVRVAAGSLSLSGNQAAVMKDLVAYDDGQPEFRWAVAMAMGVEGPVLEEAIPTLIEALQGRRRWNAQRQLALIGEPSIEPLVDCLRQANREVKALAAETLAMMGAAATAAVPALVEVAQAEFSDPIRRERRTIVIDAEAESAIDEPPDDPFIFGTILKALGWIGPGATLAFPTLEAMLPYLDMPQLDSALISIGPHLPDAISRVEAMLNHQLDGVRTVGAKIAKRLGTGAAGLVPRLVNCLTCEWPEARLAAAEAIAETGPDARVAASALAAALDDHDLRVTKAAAVVLGRIGTGARDFLPALTSAQARVRDQHDVRAAIMEAILAIGVEPEWGLDGIEVLGDRPLLIRDALERFCQIGQICRDRNSDRFSFKKMSPLVGETESTLRSRIKDVSKLFCHYFSDIENIITAEDDDLTVDLTCKIFQRAARMPVTICRPLGWRAWELSCRFLERLGRVAKASQHPKR</sequence>
<organism evidence="1 2">
    <name type="scientific">Paludisphaera borealis</name>
    <dbReference type="NCBI Taxonomy" id="1387353"/>
    <lineage>
        <taxon>Bacteria</taxon>
        <taxon>Pseudomonadati</taxon>
        <taxon>Planctomycetota</taxon>
        <taxon>Planctomycetia</taxon>
        <taxon>Isosphaerales</taxon>
        <taxon>Isosphaeraceae</taxon>
        <taxon>Paludisphaera</taxon>
    </lineage>
</organism>
<evidence type="ECO:0000313" key="1">
    <source>
        <dbReference type="EMBL" id="APW58633.1"/>
    </source>
</evidence>
<evidence type="ECO:0008006" key="3">
    <source>
        <dbReference type="Google" id="ProtNLM"/>
    </source>
</evidence>
<dbReference type="OrthoDB" id="291116at2"/>
<evidence type="ECO:0000313" key="2">
    <source>
        <dbReference type="Proteomes" id="UP000186309"/>
    </source>
</evidence>
<dbReference type="SMART" id="SM00567">
    <property type="entry name" value="EZ_HEAT"/>
    <property type="match status" value="4"/>
</dbReference>
<dbReference type="KEGG" id="pbor:BSF38_00031"/>
<dbReference type="GO" id="GO:0016491">
    <property type="term" value="F:oxidoreductase activity"/>
    <property type="evidence" value="ECO:0007669"/>
    <property type="project" value="TreeGrafter"/>
</dbReference>
<accession>A0A1U7CIC6</accession>
<dbReference type="InterPro" id="IPR004155">
    <property type="entry name" value="PBS_lyase_HEAT"/>
</dbReference>
<gene>
    <name evidence="1" type="ORF">BSF38_00031</name>
</gene>
<dbReference type="STRING" id="1387353.BSF38_00031"/>
<proteinExistence type="predicted"/>